<evidence type="ECO:0000256" key="3">
    <source>
        <dbReference type="ARBA" id="ARBA00022801"/>
    </source>
</evidence>
<reference evidence="5 6" key="1">
    <citation type="submission" date="2018-09" db="EMBL/GenBank/DDBJ databases">
        <title>YIM 75507 draft genome.</title>
        <authorList>
            <person name="Tang S."/>
            <person name="Feng Y."/>
        </authorList>
    </citation>
    <scope>NUCLEOTIDE SEQUENCE [LARGE SCALE GENOMIC DNA]</scope>
    <source>
        <strain evidence="5 6">YIM 75507</strain>
    </source>
</reference>
<keyword evidence="6" id="KW-1185">Reference proteome</keyword>
<dbReference type="PANTHER" id="PTHR20842">
    <property type="entry name" value="PROTEASE S51 ALPHA-ASPARTYL DIPEPTIDASE"/>
    <property type="match status" value="1"/>
</dbReference>
<comment type="similarity">
    <text evidence="1">Belongs to the peptidase S51 family.</text>
</comment>
<gene>
    <name evidence="5" type="ORF">D5H75_21990</name>
</gene>
<dbReference type="SUPFAM" id="SSF52317">
    <property type="entry name" value="Class I glutamine amidotransferase-like"/>
    <property type="match status" value="1"/>
</dbReference>
<dbReference type="OrthoDB" id="3373764at2"/>
<evidence type="ECO:0000313" key="5">
    <source>
        <dbReference type="EMBL" id="RJL31033.1"/>
    </source>
</evidence>
<dbReference type="Pfam" id="PF03575">
    <property type="entry name" value="Peptidase_S51"/>
    <property type="match status" value="1"/>
</dbReference>
<dbReference type="InterPro" id="IPR029062">
    <property type="entry name" value="Class_I_gatase-like"/>
</dbReference>
<name>A0A3A4AYV8_9ACTN</name>
<dbReference type="InterPro" id="IPR005320">
    <property type="entry name" value="Peptidase_S51"/>
</dbReference>
<evidence type="ECO:0000256" key="4">
    <source>
        <dbReference type="ARBA" id="ARBA00022825"/>
    </source>
</evidence>
<evidence type="ECO:0000256" key="2">
    <source>
        <dbReference type="ARBA" id="ARBA00022670"/>
    </source>
</evidence>
<evidence type="ECO:0000313" key="6">
    <source>
        <dbReference type="Proteomes" id="UP000265768"/>
    </source>
</evidence>
<keyword evidence="2" id="KW-0645">Protease</keyword>
<dbReference type="Proteomes" id="UP000265768">
    <property type="component" value="Unassembled WGS sequence"/>
</dbReference>
<evidence type="ECO:0000256" key="1">
    <source>
        <dbReference type="ARBA" id="ARBA00006534"/>
    </source>
</evidence>
<dbReference type="GO" id="GO:0008236">
    <property type="term" value="F:serine-type peptidase activity"/>
    <property type="evidence" value="ECO:0007669"/>
    <property type="project" value="UniProtKB-KW"/>
</dbReference>
<comment type="caution">
    <text evidence="5">The sequence shown here is derived from an EMBL/GenBank/DDBJ whole genome shotgun (WGS) entry which is preliminary data.</text>
</comment>
<dbReference type="AlphaFoldDB" id="A0A3A4AYV8"/>
<dbReference type="PANTHER" id="PTHR20842:SF0">
    <property type="entry name" value="ALPHA-ASPARTYL DIPEPTIDASE"/>
    <property type="match status" value="1"/>
</dbReference>
<proteinExistence type="inferred from homology"/>
<keyword evidence="4" id="KW-0720">Serine protease</keyword>
<keyword evidence="3" id="KW-0378">Hydrolase</keyword>
<organism evidence="5 6">
    <name type="scientific">Bailinhaonella thermotolerans</name>
    <dbReference type="NCBI Taxonomy" id="1070861"/>
    <lineage>
        <taxon>Bacteria</taxon>
        <taxon>Bacillati</taxon>
        <taxon>Actinomycetota</taxon>
        <taxon>Actinomycetes</taxon>
        <taxon>Streptosporangiales</taxon>
        <taxon>Streptosporangiaceae</taxon>
        <taxon>Bailinhaonella</taxon>
    </lineage>
</organism>
<sequence>MDAQPPGERQAGVRRELRALAGLGLRPFELDLRDHYGASPAEIRRALTRAPALWVRGGNVFVLRHALARSGADRVLPALIRDDAIVYAGYSAGPCVLSPDLRGLDRCDDPAEAPAPPIWTGLGVLDRPFIPHVDSPDHPESPVLTALAAEHRARGVPVHALRDGQALVVEGATARVW</sequence>
<dbReference type="GO" id="GO:0006508">
    <property type="term" value="P:proteolysis"/>
    <property type="evidence" value="ECO:0007669"/>
    <property type="project" value="UniProtKB-KW"/>
</dbReference>
<protein>
    <submittedName>
        <fullName evidence="5">Peptidase</fullName>
    </submittedName>
</protein>
<dbReference type="EMBL" id="QZEY01000008">
    <property type="protein sequence ID" value="RJL31033.1"/>
    <property type="molecule type" value="Genomic_DNA"/>
</dbReference>
<dbReference type="Gene3D" id="3.40.50.880">
    <property type="match status" value="1"/>
</dbReference>
<accession>A0A3A4AYV8</accession>